<comment type="caution">
    <text evidence="1">The sequence shown here is derived from an EMBL/GenBank/DDBJ whole genome shotgun (WGS) entry which is preliminary data.</text>
</comment>
<dbReference type="Proteomes" id="UP001175226">
    <property type="component" value="Unassembled WGS sequence"/>
</dbReference>
<gene>
    <name evidence="1" type="ORF">EV421DRAFT_238332</name>
</gene>
<proteinExistence type="predicted"/>
<evidence type="ECO:0000313" key="1">
    <source>
        <dbReference type="EMBL" id="KAK0430852.1"/>
    </source>
</evidence>
<keyword evidence="2" id="KW-1185">Reference proteome</keyword>
<dbReference type="EMBL" id="JAUEPT010000131">
    <property type="protein sequence ID" value="KAK0430852.1"/>
    <property type="molecule type" value="Genomic_DNA"/>
</dbReference>
<organism evidence="1 2">
    <name type="scientific">Armillaria borealis</name>
    <dbReference type="NCBI Taxonomy" id="47425"/>
    <lineage>
        <taxon>Eukaryota</taxon>
        <taxon>Fungi</taxon>
        <taxon>Dikarya</taxon>
        <taxon>Basidiomycota</taxon>
        <taxon>Agaricomycotina</taxon>
        <taxon>Agaricomycetes</taxon>
        <taxon>Agaricomycetidae</taxon>
        <taxon>Agaricales</taxon>
        <taxon>Marasmiineae</taxon>
        <taxon>Physalacriaceae</taxon>
        <taxon>Armillaria</taxon>
    </lineage>
</organism>
<accession>A0AA39IUR9</accession>
<evidence type="ECO:0000313" key="2">
    <source>
        <dbReference type="Proteomes" id="UP001175226"/>
    </source>
</evidence>
<protein>
    <submittedName>
        <fullName evidence="1">Uncharacterized protein</fullName>
    </submittedName>
</protein>
<name>A0AA39IUR9_9AGAR</name>
<sequence>MTLLARVDGKTWEYETPKMVDVIDSAHFGIKFYWYPFWPTMSPRFIQEPYLFDFRCHNTISRTTVENALPPALTRMMSPSACTVQSPGYMVGYLPHGPTVYASNRRTLFLLLPNMVEQSSERWKAFGLGFGRHDRGVLPRLILVRSLCLFNKGEQHIHKEMDRYVQTLRRFQVEDHRAHNSDNVLALGGIPAVPGRCNDTHLLSRSRVMDATVYGIRTC</sequence>
<dbReference type="AlphaFoldDB" id="A0AA39IUR9"/>
<reference evidence="1" key="1">
    <citation type="submission" date="2023-06" db="EMBL/GenBank/DDBJ databases">
        <authorList>
            <consortium name="Lawrence Berkeley National Laboratory"/>
            <person name="Ahrendt S."/>
            <person name="Sahu N."/>
            <person name="Indic B."/>
            <person name="Wong-Bajracharya J."/>
            <person name="Merenyi Z."/>
            <person name="Ke H.-M."/>
            <person name="Monk M."/>
            <person name="Kocsube S."/>
            <person name="Drula E."/>
            <person name="Lipzen A."/>
            <person name="Balint B."/>
            <person name="Henrissat B."/>
            <person name="Andreopoulos B."/>
            <person name="Martin F.M."/>
            <person name="Harder C.B."/>
            <person name="Rigling D."/>
            <person name="Ford K.L."/>
            <person name="Foster G.D."/>
            <person name="Pangilinan J."/>
            <person name="Papanicolaou A."/>
            <person name="Barry K."/>
            <person name="LaButti K."/>
            <person name="Viragh M."/>
            <person name="Koriabine M."/>
            <person name="Yan M."/>
            <person name="Riley R."/>
            <person name="Champramary S."/>
            <person name="Plett K.L."/>
            <person name="Tsai I.J."/>
            <person name="Slot J."/>
            <person name="Sipos G."/>
            <person name="Plett J."/>
            <person name="Nagy L.G."/>
            <person name="Grigoriev I.V."/>
        </authorList>
    </citation>
    <scope>NUCLEOTIDE SEQUENCE</scope>
    <source>
        <strain evidence="1">FPL87.14</strain>
    </source>
</reference>